<dbReference type="EC" id="4.1.3.30" evidence="2"/>
<dbReference type="InterPro" id="IPR015813">
    <property type="entry name" value="Pyrv/PenolPyrv_kinase-like_dom"/>
</dbReference>
<reference evidence="2 3" key="1">
    <citation type="journal article" date="2011" name="J. Bacteriol.">
        <title>Whole-genome shotgun sequencing of the sulfur-oxidizing chemoautotroph Tetrathiobacter kashmirensis.</title>
        <authorList>
            <person name="Ghosh W."/>
            <person name="George A."/>
            <person name="Agarwal A."/>
            <person name="Raj P."/>
            <person name="Alam M."/>
            <person name="Pyne P."/>
            <person name="Das Gupta S.K."/>
        </authorList>
    </citation>
    <scope>NUCLEOTIDE SEQUENCE [LARGE SCALE GENOMIC DNA]</scope>
    <source>
        <strain evidence="2 3">WT001</strain>
    </source>
</reference>
<accession>I3UE22</accession>
<dbReference type="STRING" id="1036672.TKWG_16610"/>
<evidence type="ECO:0000313" key="3">
    <source>
        <dbReference type="Proteomes" id="UP000005267"/>
    </source>
</evidence>
<dbReference type="GO" id="GO:0046421">
    <property type="term" value="F:methylisocitrate lyase activity"/>
    <property type="evidence" value="ECO:0007669"/>
    <property type="project" value="UniProtKB-EC"/>
</dbReference>
<proteinExistence type="predicted"/>
<dbReference type="AlphaFoldDB" id="I3UE22"/>
<reference evidence="3" key="2">
    <citation type="journal article" date="2013" name="PLoS ONE">
        <title>Genome implosion elicits host-confinement in Alcaligenaceae: evidence from the comparative genomics of Tetrathiobacter kashmirensis, a pathogen in the making.</title>
        <authorList>
            <person name="Ghosh W."/>
            <person name="Alam M."/>
            <person name="Roy C."/>
            <person name="Pyne P."/>
            <person name="George A."/>
            <person name="Chakraborty R."/>
            <person name="Majumder S."/>
            <person name="Agarwal A."/>
            <person name="Chakraborty S."/>
            <person name="Majumdar S."/>
            <person name="Gupta S.K."/>
        </authorList>
    </citation>
    <scope>NUCLEOTIDE SEQUENCE [LARGE SCALE GENOMIC DNA]</scope>
    <source>
        <strain evidence="3">WT001</strain>
    </source>
</reference>
<keyword evidence="2" id="KW-0456">Lyase</keyword>
<dbReference type="Proteomes" id="UP000005267">
    <property type="component" value="Chromosome"/>
</dbReference>
<evidence type="ECO:0000256" key="1">
    <source>
        <dbReference type="SAM" id="MobiDB-lite"/>
    </source>
</evidence>
<dbReference type="HOGENOM" id="CLU_2327608_0_0_4"/>
<dbReference type="KEGG" id="aka:TKWG_16610"/>
<dbReference type="OrthoDB" id="9771433at2"/>
<gene>
    <name evidence="2" type="primary">prpB</name>
    <name evidence="2" type="ordered locus">TKWG_16610</name>
</gene>
<name>I3UE22_ADVKW</name>
<dbReference type="SUPFAM" id="SSF51621">
    <property type="entry name" value="Phosphoenolpyruvate/pyruvate domain"/>
    <property type="match status" value="1"/>
</dbReference>
<dbReference type="Gene3D" id="3.20.20.60">
    <property type="entry name" value="Phosphoenolpyruvate-binding domains"/>
    <property type="match status" value="1"/>
</dbReference>
<organism evidence="2 3">
    <name type="scientific">Advenella kashmirensis (strain DSM 17095 / LMG 22695 / WT001)</name>
    <name type="common">Tetrathiobacter kashmirensis</name>
    <dbReference type="NCBI Taxonomy" id="1036672"/>
    <lineage>
        <taxon>Bacteria</taxon>
        <taxon>Pseudomonadati</taxon>
        <taxon>Pseudomonadota</taxon>
        <taxon>Betaproteobacteria</taxon>
        <taxon>Burkholderiales</taxon>
        <taxon>Alcaligenaceae</taxon>
    </lineage>
</organism>
<protein>
    <submittedName>
        <fullName evidence="2">2-methylisocitrate lyase</fullName>
        <ecNumber evidence="2">4.1.3.30</ecNumber>
    </submittedName>
</protein>
<dbReference type="EMBL" id="CP003555">
    <property type="protein sequence ID" value="AFK63260.1"/>
    <property type="molecule type" value="Genomic_DNA"/>
</dbReference>
<feature type="compositionally biased region" description="Basic and acidic residues" evidence="1">
    <location>
        <begin position="60"/>
        <end position="82"/>
    </location>
</feature>
<dbReference type="InterPro" id="IPR040442">
    <property type="entry name" value="Pyrv_kinase-like_dom_sf"/>
</dbReference>
<sequence length="98" mass="10719">MSSIVSAGERFGQALSKETLLQMIGVEEPGSAGVGMVLYPLSAFRAISRAAQNAYTTVSHDGHQKSPFEQTQTRDELHDRIGQHNSEQELDALFASKR</sequence>
<dbReference type="RefSeq" id="WP_014751351.1">
    <property type="nucleotide sequence ID" value="NC_017964.1"/>
</dbReference>
<feature type="region of interest" description="Disordered" evidence="1">
    <location>
        <begin position="56"/>
        <end position="98"/>
    </location>
</feature>
<evidence type="ECO:0000313" key="2">
    <source>
        <dbReference type="EMBL" id="AFK63260.1"/>
    </source>
</evidence>
<keyword evidence="3" id="KW-1185">Reference proteome</keyword>